<organism evidence="1 2">
    <name type="scientific">Hyalomma asiaticum</name>
    <name type="common">Tick</name>
    <dbReference type="NCBI Taxonomy" id="266040"/>
    <lineage>
        <taxon>Eukaryota</taxon>
        <taxon>Metazoa</taxon>
        <taxon>Ecdysozoa</taxon>
        <taxon>Arthropoda</taxon>
        <taxon>Chelicerata</taxon>
        <taxon>Arachnida</taxon>
        <taxon>Acari</taxon>
        <taxon>Parasitiformes</taxon>
        <taxon>Ixodida</taxon>
        <taxon>Ixodoidea</taxon>
        <taxon>Ixodidae</taxon>
        <taxon>Hyalomminae</taxon>
        <taxon>Hyalomma</taxon>
    </lineage>
</organism>
<protein>
    <submittedName>
        <fullName evidence="1">Uncharacterized protein</fullName>
    </submittedName>
</protein>
<dbReference type="EMBL" id="CM023481">
    <property type="protein sequence ID" value="KAH6947238.1"/>
    <property type="molecule type" value="Genomic_DNA"/>
</dbReference>
<evidence type="ECO:0000313" key="1">
    <source>
        <dbReference type="EMBL" id="KAH6947238.1"/>
    </source>
</evidence>
<keyword evidence="2" id="KW-1185">Reference proteome</keyword>
<comment type="caution">
    <text evidence="1">The sequence shown here is derived from an EMBL/GenBank/DDBJ whole genome shotgun (WGS) entry which is preliminary data.</text>
</comment>
<accession>A0ACB7TM61</accession>
<evidence type="ECO:0000313" key="2">
    <source>
        <dbReference type="Proteomes" id="UP000821845"/>
    </source>
</evidence>
<sequence length="412" mass="45300">MLSKRIWPPCEVVHTWASAAPGDSRRIRGPRQTFLGLACRQQPVQDLQHMQQRPAHQRGPGDYVRVARRHRPGRRHWPFFVPANFAGSGRRDGSSWYRPPPPRPSRRRAASPVPDSPAPSLRRRPREDKTPSPPPSSSRSQGSRLPAESSADPEQRGSRCSSTCRNRFAARRGGCTCAYGAASWTGRVQSLLRHLKRKHGVRITARDNRCTRCGEDLPTKHSGHACLESGTSDHQRSEERHQCPRRTQSYSSARALCTHATRHQCDYARVPPRSPSFAPPSPVGSDGPPFGSRSGYDDVDVTGLLEAQARALHSLFRESPSQESWDRCEAAWAETLALTTAAVRLPQLLGESRPRAVNPDNATDIQVSTGGTDAGSEADPGRPFENLRDCPVGVGGTSAHNVGYCEHVPSPQ</sequence>
<dbReference type="Proteomes" id="UP000821845">
    <property type="component" value="Chromosome 1"/>
</dbReference>
<gene>
    <name evidence="1" type="ORF">HPB50_017766</name>
</gene>
<proteinExistence type="predicted"/>
<reference evidence="1" key="1">
    <citation type="submission" date="2020-05" db="EMBL/GenBank/DDBJ databases">
        <title>Large-scale comparative analyses of tick genomes elucidate their genetic diversity and vector capacities.</title>
        <authorList>
            <person name="Jia N."/>
            <person name="Wang J."/>
            <person name="Shi W."/>
            <person name="Du L."/>
            <person name="Sun Y."/>
            <person name="Zhan W."/>
            <person name="Jiang J."/>
            <person name="Wang Q."/>
            <person name="Zhang B."/>
            <person name="Ji P."/>
            <person name="Sakyi L.B."/>
            <person name="Cui X."/>
            <person name="Yuan T."/>
            <person name="Jiang B."/>
            <person name="Yang W."/>
            <person name="Lam T.T.-Y."/>
            <person name="Chang Q."/>
            <person name="Ding S."/>
            <person name="Wang X."/>
            <person name="Zhu J."/>
            <person name="Ruan X."/>
            <person name="Zhao L."/>
            <person name="Wei J."/>
            <person name="Que T."/>
            <person name="Du C."/>
            <person name="Cheng J."/>
            <person name="Dai P."/>
            <person name="Han X."/>
            <person name="Huang E."/>
            <person name="Gao Y."/>
            <person name="Liu J."/>
            <person name="Shao H."/>
            <person name="Ye R."/>
            <person name="Li L."/>
            <person name="Wei W."/>
            <person name="Wang X."/>
            <person name="Wang C."/>
            <person name="Yang T."/>
            <person name="Huo Q."/>
            <person name="Li W."/>
            <person name="Guo W."/>
            <person name="Chen H."/>
            <person name="Zhou L."/>
            <person name="Ni X."/>
            <person name="Tian J."/>
            <person name="Zhou Y."/>
            <person name="Sheng Y."/>
            <person name="Liu T."/>
            <person name="Pan Y."/>
            <person name="Xia L."/>
            <person name="Li J."/>
            <person name="Zhao F."/>
            <person name="Cao W."/>
        </authorList>
    </citation>
    <scope>NUCLEOTIDE SEQUENCE</scope>
    <source>
        <strain evidence="1">Hyas-2018</strain>
    </source>
</reference>
<name>A0ACB7TM61_HYAAI</name>